<keyword evidence="3" id="KW-0812">Transmembrane</keyword>
<protein>
    <submittedName>
        <fullName evidence="4">Uncharacterized protein</fullName>
    </submittedName>
</protein>
<name>A0A7C9NVR5_9BACT</name>
<dbReference type="AlphaFoldDB" id="A0A7C9NVR5"/>
<feature type="region of interest" description="Disordered" evidence="2">
    <location>
        <begin position="118"/>
        <end position="138"/>
    </location>
</feature>
<evidence type="ECO:0000256" key="3">
    <source>
        <dbReference type="SAM" id="Phobius"/>
    </source>
</evidence>
<feature type="transmembrane region" description="Helical" evidence="3">
    <location>
        <begin position="235"/>
        <end position="258"/>
    </location>
</feature>
<reference evidence="4" key="1">
    <citation type="submission" date="2018-08" db="EMBL/GenBank/DDBJ databases">
        <title>Murine metabolic-syndrome-specific gut microbial biobank.</title>
        <authorList>
            <person name="Liu C."/>
        </authorList>
    </citation>
    <scope>NUCLEOTIDE SEQUENCE [LARGE SCALE GENOMIC DNA]</scope>
    <source>
        <strain evidence="4">Z82</strain>
    </source>
</reference>
<gene>
    <name evidence="4" type="ORF">D1639_08925</name>
</gene>
<organism evidence="4">
    <name type="scientific">Muribaculaceae bacterium Z82</name>
    <dbReference type="NCBI Taxonomy" id="2304548"/>
    <lineage>
        <taxon>Bacteria</taxon>
        <taxon>Pseudomonadati</taxon>
        <taxon>Bacteroidota</taxon>
        <taxon>Bacteroidia</taxon>
        <taxon>Bacteroidales</taxon>
        <taxon>Muribaculaceae</taxon>
    </lineage>
</organism>
<comment type="caution">
    <text evidence="4">The sequence shown here is derived from an EMBL/GenBank/DDBJ whole genome shotgun (WGS) entry which is preliminary data.</text>
</comment>
<dbReference type="EMBL" id="QWKH01000079">
    <property type="protein sequence ID" value="NBI35146.1"/>
    <property type="molecule type" value="Genomic_DNA"/>
</dbReference>
<sequence>MADYKVVFRADASTQGTGVSGWEAGCPLELEVVQVSRDVATGKAYLQAKVRNVSREMVGSFMAAFDVACAAGSTEHVEIEQLDADIAAGSCSSFAQALSRGDMEAVSGRILSARTAEGAWSAPADRRPGPTNPELGLSEKARRERYDRLWAPRVAFGADAHLAAAAGKGLVRGEGWWLCPCGRPNVGREECIGCHASYGVLTSEGAEEEAVLERAADERAAAAAEAARKVKRRNIAIAVAAIAVVALAVVGVFVSSYLTKLSDYDKAMELFERGEYAKAKMAFYELGDFSNAEEMAKEASDARENERRAEREAERTAAMEAYERGDYQQAMVDFNRLMSDAEGDELEELQKLSEAAEFGVTVSAYFGDDREAWYFDGKVGSSNVGRECSFSLHADGTCAVTFSAPKDLAGTWEGSWDPETRQLSLPGFPGGEMWDIVGVEESSAGRSYLNVELPDLDYSDPSSRYAGFGIY</sequence>
<keyword evidence="3" id="KW-1133">Transmembrane helix</keyword>
<evidence type="ECO:0000256" key="1">
    <source>
        <dbReference type="SAM" id="Coils"/>
    </source>
</evidence>
<keyword evidence="1" id="KW-0175">Coiled coil</keyword>
<keyword evidence="3" id="KW-0472">Membrane</keyword>
<feature type="coiled-coil region" evidence="1">
    <location>
        <begin position="289"/>
        <end position="319"/>
    </location>
</feature>
<evidence type="ECO:0000256" key="2">
    <source>
        <dbReference type="SAM" id="MobiDB-lite"/>
    </source>
</evidence>
<accession>A0A7C9NVR5</accession>
<evidence type="ECO:0000313" key="4">
    <source>
        <dbReference type="EMBL" id="NBI35146.1"/>
    </source>
</evidence>
<proteinExistence type="predicted"/>